<organism evidence="1 2">
    <name type="scientific">Camellia lanceoleosa</name>
    <dbReference type="NCBI Taxonomy" id="1840588"/>
    <lineage>
        <taxon>Eukaryota</taxon>
        <taxon>Viridiplantae</taxon>
        <taxon>Streptophyta</taxon>
        <taxon>Embryophyta</taxon>
        <taxon>Tracheophyta</taxon>
        <taxon>Spermatophyta</taxon>
        <taxon>Magnoliopsida</taxon>
        <taxon>eudicotyledons</taxon>
        <taxon>Gunneridae</taxon>
        <taxon>Pentapetalae</taxon>
        <taxon>asterids</taxon>
        <taxon>Ericales</taxon>
        <taxon>Theaceae</taxon>
        <taxon>Camellia</taxon>
    </lineage>
</organism>
<dbReference type="EMBL" id="CM045762">
    <property type="protein sequence ID" value="KAI8011162.1"/>
    <property type="molecule type" value="Genomic_DNA"/>
</dbReference>
<name>A0ACC0HC82_9ERIC</name>
<proteinExistence type="predicted"/>
<accession>A0ACC0HC82</accession>
<gene>
    <name evidence="1" type="ORF">LOK49_LG06G02079</name>
</gene>
<sequence length="67" mass="7615">MKLTISNKQILGLGFKNRIDPSSVLNIYQRFFLCSGQKIKASLQSFVGLNSDSVVDFFYNTTLCLQY</sequence>
<evidence type="ECO:0000313" key="1">
    <source>
        <dbReference type="EMBL" id="KAI8011162.1"/>
    </source>
</evidence>
<protein>
    <submittedName>
        <fullName evidence="1">Uncharacterized protein</fullName>
    </submittedName>
</protein>
<comment type="caution">
    <text evidence="1">The sequence shown here is derived from an EMBL/GenBank/DDBJ whole genome shotgun (WGS) entry which is preliminary data.</text>
</comment>
<evidence type="ECO:0000313" key="2">
    <source>
        <dbReference type="Proteomes" id="UP001060215"/>
    </source>
</evidence>
<dbReference type="Proteomes" id="UP001060215">
    <property type="component" value="Chromosome 5"/>
</dbReference>
<keyword evidence="2" id="KW-1185">Reference proteome</keyword>
<reference evidence="1 2" key="1">
    <citation type="journal article" date="2022" name="Plant J.">
        <title>Chromosome-level genome of Camellia lanceoleosa provides a valuable resource for understanding genome evolution and self-incompatibility.</title>
        <authorList>
            <person name="Gong W."/>
            <person name="Xiao S."/>
            <person name="Wang L."/>
            <person name="Liao Z."/>
            <person name="Chang Y."/>
            <person name="Mo W."/>
            <person name="Hu G."/>
            <person name="Li W."/>
            <person name="Zhao G."/>
            <person name="Zhu H."/>
            <person name="Hu X."/>
            <person name="Ji K."/>
            <person name="Xiang X."/>
            <person name="Song Q."/>
            <person name="Yuan D."/>
            <person name="Jin S."/>
            <person name="Zhang L."/>
        </authorList>
    </citation>
    <scope>NUCLEOTIDE SEQUENCE [LARGE SCALE GENOMIC DNA]</scope>
    <source>
        <strain evidence="1">SQ_2022a</strain>
    </source>
</reference>